<reference evidence="1 2" key="1">
    <citation type="journal article" date="2024" name="bioRxiv">
        <title>A reference genome for Trichogramma kaykai: A tiny desert-dwelling parasitoid wasp with competing sex-ratio distorters.</title>
        <authorList>
            <person name="Culotta J."/>
            <person name="Lindsey A.R."/>
        </authorList>
    </citation>
    <scope>NUCLEOTIDE SEQUENCE [LARGE SCALE GENOMIC DNA]</scope>
    <source>
        <strain evidence="1 2">KSX58</strain>
    </source>
</reference>
<keyword evidence="2" id="KW-1185">Reference proteome</keyword>
<dbReference type="EMBL" id="JBJJXI010000123">
    <property type="protein sequence ID" value="KAL3389339.1"/>
    <property type="molecule type" value="Genomic_DNA"/>
</dbReference>
<gene>
    <name evidence="1" type="ORF">TKK_015580</name>
</gene>
<name>A0ABD2W8C8_9HYME</name>
<accession>A0ABD2W8C8</accession>
<sequence>MWLDPSRRCLRKRRLCAGIQEETLPITNAQAAIEHPSARANRSPHEQYTYTDIGRERASEKERKKKTAWPSRAARRAEAVCISGGGFNDSG</sequence>
<comment type="caution">
    <text evidence="1">The sequence shown here is derived from an EMBL/GenBank/DDBJ whole genome shotgun (WGS) entry which is preliminary data.</text>
</comment>
<protein>
    <submittedName>
        <fullName evidence="1">Uncharacterized protein</fullName>
    </submittedName>
</protein>
<evidence type="ECO:0000313" key="2">
    <source>
        <dbReference type="Proteomes" id="UP001627154"/>
    </source>
</evidence>
<organism evidence="1 2">
    <name type="scientific">Trichogramma kaykai</name>
    <dbReference type="NCBI Taxonomy" id="54128"/>
    <lineage>
        <taxon>Eukaryota</taxon>
        <taxon>Metazoa</taxon>
        <taxon>Ecdysozoa</taxon>
        <taxon>Arthropoda</taxon>
        <taxon>Hexapoda</taxon>
        <taxon>Insecta</taxon>
        <taxon>Pterygota</taxon>
        <taxon>Neoptera</taxon>
        <taxon>Endopterygota</taxon>
        <taxon>Hymenoptera</taxon>
        <taxon>Apocrita</taxon>
        <taxon>Proctotrupomorpha</taxon>
        <taxon>Chalcidoidea</taxon>
        <taxon>Trichogrammatidae</taxon>
        <taxon>Trichogramma</taxon>
    </lineage>
</organism>
<dbReference type="Proteomes" id="UP001627154">
    <property type="component" value="Unassembled WGS sequence"/>
</dbReference>
<evidence type="ECO:0000313" key="1">
    <source>
        <dbReference type="EMBL" id="KAL3389339.1"/>
    </source>
</evidence>
<dbReference type="AlphaFoldDB" id="A0ABD2W8C8"/>
<proteinExistence type="predicted"/>